<evidence type="ECO:0000313" key="4">
    <source>
        <dbReference type="WBParaSite" id="GPUH_0001229601-mRNA-1"/>
    </source>
</evidence>
<gene>
    <name evidence="2" type="ORF">GPUH_LOCUS12282</name>
</gene>
<name>A0A183DU91_9BILA</name>
<protein>
    <submittedName>
        <fullName evidence="2 4">Uncharacterized protein</fullName>
    </submittedName>
</protein>
<proteinExistence type="predicted"/>
<dbReference type="Proteomes" id="UP000271098">
    <property type="component" value="Unassembled WGS sequence"/>
</dbReference>
<reference evidence="4" key="1">
    <citation type="submission" date="2016-06" db="UniProtKB">
        <authorList>
            <consortium name="WormBaseParasite"/>
        </authorList>
    </citation>
    <scope>IDENTIFICATION</scope>
</reference>
<accession>A0A183DU91</accession>
<organism evidence="4">
    <name type="scientific">Gongylonema pulchrum</name>
    <dbReference type="NCBI Taxonomy" id="637853"/>
    <lineage>
        <taxon>Eukaryota</taxon>
        <taxon>Metazoa</taxon>
        <taxon>Ecdysozoa</taxon>
        <taxon>Nematoda</taxon>
        <taxon>Chromadorea</taxon>
        <taxon>Rhabditida</taxon>
        <taxon>Spirurina</taxon>
        <taxon>Spiruromorpha</taxon>
        <taxon>Spiruroidea</taxon>
        <taxon>Gongylonematidae</taxon>
        <taxon>Gongylonema</taxon>
    </lineage>
</organism>
<feature type="region of interest" description="Disordered" evidence="1">
    <location>
        <begin position="1"/>
        <end position="71"/>
    </location>
</feature>
<dbReference type="WBParaSite" id="GPUH_0001229601-mRNA-1">
    <property type="protein sequence ID" value="GPUH_0001229601-mRNA-1"/>
    <property type="gene ID" value="GPUH_0001229601"/>
</dbReference>
<feature type="region of interest" description="Disordered" evidence="1">
    <location>
        <begin position="110"/>
        <end position="143"/>
    </location>
</feature>
<evidence type="ECO:0000313" key="3">
    <source>
        <dbReference type="Proteomes" id="UP000271098"/>
    </source>
</evidence>
<sequence>MYQMEQRAEKKAKKPKTRTLRELSPPPPPVTLSELGEAEPSTSGIGTRAGSLKNGSGDAAVPEEKVESGEAVVDDSVAEITNNGTNADLGETRPNIYPGEQLSAMQTVFEPPPSYSEAIGERDGATVHPTTAWKPPAVSMKTR</sequence>
<evidence type="ECO:0000256" key="1">
    <source>
        <dbReference type="SAM" id="MobiDB-lite"/>
    </source>
</evidence>
<evidence type="ECO:0000313" key="2">
    <source>
        <dbReference type="EMBL" id="VDN20197.1"/>
    </source>
</evidence>
<dbReference type="AlphaFoldDB" id="A0A183DU91"/>
<dbReference type="EMBL" id="UYRT01079189">
    <property type="protein sequence ID" value="VDN20197.1"/>
    <property type="molecule type" value="Genomic_DNA"/>
</dbReference>
<keyword evidence="3" id="KW-1185">Reference proteome</keyword>
<reference evidence="2 3" key="2">
    <citation type="submission" date="2018-11" db="EMBL/GenBank/DDBJ databases">
        <authorList>
            <consortium name="Pathogen Informatics"/>
        </authorList>
    </citation>
    <scope>NUCLEOTIDE SEQUENCE [LARGE SCALE GENOMIC DNA]</scope>
</reference>